<evidence type="ECO:0000313" key="1">
    <source>
        <dbReference type="EMBL" id="MFC0548297.1"/>
    </source>
</evidence>
<comment type="caution">
    <text evidence="1">The sequence shown here is derived from an EMBL/GenBank/DDBJ whole genome shotgun (WGS) entry which is preliminary data.</text>
</comment>
<evidence type="ECO:0008006" key="3">
    <source>
        <dbReference type="Google" id="ProtNLM"/>
    </source>
</evidence>
<sequence>MVQPTEIGSPTDPDAIAFPLSHLSPADPTRRDDYAAAIHGTIGHLVAMDVRAGGNEASRHATRTLSTQLRRSRLDAAGRPLARDVTVALAELAEVTGWLLIDANRHRQAHRANEVSLRLARAGGDRLMELFVTHNISLQATYLRQPRYALDLIEPVLDRGGLTSRLESMFRLRAARVHAQMGLPGEAFRLLDQARCLLFDGVSDRDPGWSWWISTRGMDFATAAMHGSLGDWRRSIEPLGRALEATPAGATRDRFLYLCALLHAQIELRSWSDAESTALQLAPLIGTVGSDRPLARLAATIHRANTHGTRASARLQHINEAVGGW</sequence>
<organism evidence="1 2">
    <name type="scientific">Kutzneria chonburiensis</name>
    <dbReference type="NCBI Taxonomy" id="1483604"/>
    <lineage>
        <taxon>Bacteria</taxon>
        <taxon>Bacillati</taxon>
        <taxon>Actinomycetota</taxon>
        <taxon>Actinomycetes</taxon>
        <taxon>Pseudonocardiales</taxon>
        <taxon>Pseudonocardiaceae</taxon>
        <taxon>Kutzneria</taxon>
    </lineage>
</organism>
<dbReference type="EMBL" id="JBHLUD010000015">
    <property type="protein sequence ID" value="MFC0548297.1"/>
    <property type="molecule type" value="Genomic_DNA"/>
</dbReference>
<dbReference type="RefSeq" id="WP_273937859.1">
    <property type="nucleotide sequence ID" value="NZ_CP097263.1"/>
</dbReference>
<keyword evidence="2" id="KW-1185">Reference proteome</keyword>
<evidence type="ECO:0000313" key="2">
    <source>
        <dbReference type="Proteomes" id="UP001589810"/>
    </source>
</evidence>
<gene>
    <name evidence="1" type="ORF">ACFFH7_42785</name>
</gene>
<proteinExistence type="predicted"/>
<accession>A0ABV6N767</accession>
<protein>
    <recommendedName>
        <fullName evidence="3">XRE family transcriptional regulator</fullName>
    </recommendedName>
</protein>
<dbReference type="Proteomes" id="UP001589810">
    <property type="component" value="Unassembled WGS sequence"/>
</dbReference>
<reference evidence="1 2" key="1">
    <citation type="submission" date="2024-09" db="EMBL/GenBank/DDBJ databases">
        <authorList>
            <person name="Sun Q."/>
            <person name="Mori K."/>
        </authorList>
    </citation>
    <scope>NUCLEOTIDE SEQUENCE [LARGE SCALE GENOMIC DNA]</scope>
    <source>
        <strain evidence="1 2">TBRC 1432</strain>
    </source>
</reference>
<name>A0ABV6N767_9PSEU</name>